<feature type="region of interest" description="Disordered" evidence="1">
    <location>
        <begin position="55"/>
        <end position="116"/>
    </location>
</feature>
<feature type="region of interest" description="Disordered" evidence="1">
    <location>
        <begin position="1"/>
        <end position="33"/>
    </location>
</feature>
<dbReference type="InParanoid" id="C3YWA1"/>
<accession>C3YWA1</accession>
<protein>
    <submittedName>
        <fullName evidence="2">Uncharacterized protein</fullName>
    </submittedName>
</protein>
<proteinExistence type="predicted"/>
<sequence length="235" mass="26221">MFGAGRRKIRPPARSVSSPAEDELEWQSTPAELSKRLENELLDVTRQLEKMKADIDADLERARGVRTPLPNNAFEDDDGGQRSPIPEIPAQSQDGRTEEHTRAPRAEVRAPDPSARHSFPTLREVWAFHQLQSDHAEFLRHVPRHTEGEQWGAAGHPPPPKYQANTCTFATDLISALGTLHVHACKFCARNRPEVDADHPAKFCPEVDADHPAKFCPYNRDTGGYSNQPGNSDNP</sequence>
<dbReference type="eggNOG" id="ENOG502S5P2">
    <property type="taxonomic scope" value="Eukaryota"/>
</dbReference>
<organism>
    <name type="scientific">Branchiostoma floridae</name>
    <name type="common">Florida lancelet</name>
    <name type="synonym">Amphioxus</name>
    <dbReference type="NCBI Taxonomy" id="7739"/>
    <lineage>
        <taxon>Eukaryota</taxon>
        <taxon>Metazoa</taxon>
        <taxon>Chordata</taxon>
        <taxon>Cephalochordata</taxon>
        <taxon>Leptocardii</taxon>
        <taxon>Amphioxiformes</taxon>
        <taxon>Branchiostomatidae</taxon>
        <taxon>Branchiostoma</taxon>
    </lineage>
</organism>
<evidence type="ECO:0000313" key="2">
    <source>
        <dbReference type="EMBL" id="EEN55430.1"/>
    </source>
</evidence>
<feature type="compositionally biased region" description="Basic residues" evidence="1">
    <location>
        <begin position="1"/>
        <end position="11"/>
    </location>
</feature>
<feature type="compositionally biased region" description="Basic and acidic residues" evidence="1">
    <location>
        <begin position="95"/>
        <end position="110"/>
    </location>
</feature>
<name>C3YWA1_BRAFL</name>
<dbReference type="AlphaFoldDB" id="C3YWA1"/>
<reference evidence="2" key="1">
    <citation type="journal article" date="2008" name="Nature">
        <title>The amphioxus genome and the evolution of the chordate karyotype.</title>
        <authorList>
            <consortium name="US DOE Joint Genome Institute (JGI-PGF)"/>
            <person name="Putnam N.H."/>
            <person name="Butts T."/>
            <person name="Ferrier D.E.K."/>
            <person name="Furlong R.F."/>
            <person name="Hellsten U."/>
            <person name="Kawashima T."/>
            <person name="Robinson-Rechavi M."/>
            <person name="Shoguchi E."/>
            <person name="Terry A."/>
            <person name="Yu J.-K."/>
            <person name="Benito-Gutierrez E.L."/>
            <person name="Dubchak I."/>
            <person name="Garcia-Fernandez J."/>
            <person name="Gibson-Brown J.J."/>
            <person name="Grigoriev I.V."/>
            <person name="Horton A.C."/>
            <person name="de Jong P.J."/>
            <person name="Jurka J."/>
            <person name="Kapitonov V.V."/>
            <person name="Kohara Y."/>
            <person name="Kuroki Y."/>
            <person name="Lindquist E."/>
            <person name="Lucas S."/>
            <person name="Osoegawa K."/>
            <person name="Pennacchio L.A."/>
            <person name="Salamov A.A."/>
            <person name="Satou Y."/>
            <person name="Sauka-Spengler T."/>
            <person name="Schmutz J."/>
            <person name="Shin-I T."/>
            <person name="Toyoda A."/>
            <person name="Bronner-Fraser M."/>
            <person name="Fujiyama A."/>
            <person name="Holland L.Z."/>
            <person name="Holland P.W.H."/>
            <person name="Satoh N."/>
            <person name="Rokhsar D.S."/>
        </authorList>
    </citation>
    <scope>NUCLEOTIDE SEQUENCE [LARGE SCALE GENOMIC DNA]</scope>
    <source>
        <strain evidence="2">S238N-H82</strain>
        <tissue evidence="2">Testes</tissue>
    </source>
</reference>
<gene>
    <name evidence="2" type="ORF">BRAFLDRAFT_106561</name>
</gene>
<dbReference type="EMBL" id="GG666560">
    <property type="protein sequence ID" value="EEN55430.1"/>
    <property type="molecule type" value="Genomic_DNA"/>
</dbReference>
<evidence type="ECO:0000256" key="1">
    <source>
        <dbReference type="SAM" id="MobiDB-lite"/>
    </source>
</evidence>